<dbReference type="PANTHER" id="PTHR12975:SF6">
    <property type="entry name" value="TRAFFICKING PROTEIN PARTICLE COMPLEX SUBUNIT 8"/>
    <property type="match status" value="1"/>
</dbReference>
<organism evidence="1 2">
    <name type="scientific">Haematococcus lacustris</name>
    <name type="common">Green alga</name>
    <name type="synonym">Haematococcus pluvialis</name>
    <dbReference type="NCBI Taxonomy" id="44745"/>
    <lineage>
        <taxon>Eukaryota</taxon>
        <taxon>Viridiplantae</taxon>
        <taxon>Chlorophyta</taxon>
        <taxon>core chlorophytes</taxon>
        <taxon>Chlorophyceae</taxon>
        <taxon>CS clade</taxon>
        <taxon>Chlamydomonadales</taxon>
        <taxon>Haematococcaceae</taxon>
        <taxon>Haematococcus</taxon>
    </lineage>
</organism>
<dbReference type="PANTHER" id="PTHR12975">
    <property type="entry name" value="TRANSPORT PROTEIN TRAPP"/>
    <property type="match status" value="1"/>
</dbReference>
<keyword evidence="2" id="KW-1185">Reference proteome</keyword>
<dbReference type="Pfam" id="PF12739">
    <property type="entry name" value="TRAPPC-Trs85"/>
    <property type="match status" value="1"/>
</dbReference>
<sequence length="152" mass="16772">MDAIKSWVRERFTPVVLVATTPAIDAMCHSTNGLSIVDILRPLGQISRLEASIRVNDTTIKLQDIKLRFYHASTMFQPSAEACDQQLQRVLQLAAQQHASGNGAAQLKSCLETGKAPAVPVSELTPWSVTYQQELMRLLAWGEHEAVDYPVA</sequence>
<dbReference type="Proteomes" id="UP000485058">
    <property type="component" value="Unassembled WGS sequence"/>
</dbReference>
<evidence type="ECO:0000313" key="1">
    <source>
        <dbReference type="EMBL" id="GFH15654.1"/>
    </source>
</evidence>
<dbReference type="AlphaFoldDB" id="A0A699Z9Z6"/>
<accession>A0A699Z9Z6</accession>
<feature type="non-terminal residue" evidence="1">
    <location>
        <position position="152"/>
    </location>
</feature>
<protein>
    <submittedName>
        <fullName evidence="1">Uncharacterized protein</fullName>
    </submittedName>
</protein>
<gene>
    <name evidence="1" type="ORF">HaLaN_11918</name>
</gene>
<reference evidence="1 2" key="1">
    <citation type="submission" date="2020-02" db="EMBL/GenBank/DDBJ databases">
        <title>Draft genome sequence of Haematococcus lacustris strain NIES-144.</title>
        <authorList>
            <person name="Morimoto D."/>
            <person name="Nakagawa S."/>
            <person name="Yoshida T."/>
            <person name="Sawayama S."/>
        </authorList>
    </citation>
    <scope>NUCLEOTIDE SEQUENCE [LARGE SCALE GENOMIC DNA]</scope>
    <source>
        <strain evidence="1 2">NIES-144</strain>
    </source>
</reference>
<name>A0A699Z9Z6_HAELA</name>
<proteinExistence type="predicted"/>
<dbReference type="InterPro" id="IPR024420">
    <property type="entry name" value="TRAPP_III_complex_Trs85"/>
</dbReference>
<evidence type="ECO:0000313" key="2">
    <source>
        <dbReference type="Proteomes" id="UP000485058"/>
    </source>
</evidence>
<dbReference type="GO" id="GO:1990072">
    <property type="term" value="C:TRAPPIII protein complex"/>
    <property type="evidence" value="ECO:0007669"/>
    <property type="project" value="TreeGrafter"/>
</dbReference>
<dbReference type="EMBL" id="BLLF01000879">
    <property type="protein sequence ID" value="GFH15654.1"/>
    <property type="molecule type" value="Genomic_DNA"/>
</dbReference>
<comment type="caution">
    <text evidence="1">The sequence shown here is derived from an EMBL/GenBank/DDBJ whole genome shotgun (WGS) entry which is preliminary data.</text>
</comment>